<feature type="compositionally biased region" description="Polar residues" evidence="1">
    <location>
        <begin position="143"/>
        <end position="152"/>
    </location>
</feature>
<sequence length="246" mass="24935">MYDPSTAYPDPNVQAWAQYYAQGGKDPTGSVYFISVPGVKEPPPQTPGSATHPGPQSEGGYNPYAQLSGQHSSTDLTGSGYAGQQHLNGSQTSLGTPSPYQTAPASATDLNGPQPGPGESQLGRHPSIASTVVPHNAPHSPSAVGTFSQQQENIRVGSPLAQSFHQQGDGVGASAPPGQDQHHVGGYMNGVDPYSPSAAAPAPVPKSPGVGGNESGWPGYGGAPGLASQFNAMHIAPRESAPAPAQ</sequence>
<feature type="compositionally biased region" description="Polar residues" evidence="1">
    <location>
        <begin position="65"/>
        <end position="77"/>
    </location>
</feature>
<dbReference type="GeneID" id="19300099"/>
<gene>
    <name evidence="2" type="ORF">GLOTRDRAFT_115818</name>
</gene>
<protein>
    <submittedName>
        <fullName evidence="2">Uncharacterized protein</fullName>
    </submittedName>
</protein>
<dbReference type="STRING" id="670483.S7RU03"/>
<evidence type="ECO:0000313" key="2">
    <source>
        <dbReference type="EMBL" id="EPQ56644.1"/>
    </source>
</evidence>
<reference evidence="2 3" key="1">
    <citation type="journal article" date="2012" name="Science">
        <title>The Paleozoic origin of enzymatic lignin decomposition reconstructed from 31 fungal genomes.</title>
        <authorList>
            <person name="Floudas D."/>
            <person name="Binder M."/>
            <person name="Riley R."/>
            <person name="Barry K."/>
            <person name="Blanchette R.A."/>
            <person name="Henrissat B."/>
            <person name="Martinez A.T."/>
            <person name="Otillar R."/>
            <person name="Spatafora J.W."/>
            <person name="Yadav J.S."/>
            <person name="Aerts A."/>
            <person name="Benoit I."/>
            <person name="Boyd A."/>
            <person name="Carlson A."/>
            <person name="Copeland A."/>
            <person name="Coutinho P.M."/>
            <person name="de Vries R.P."/>
            <person name="Ferreira P."/>
            <person name="Findley K."/>
            <person name="Foster B."/>
            <person name="Gaskell J."/>
            <person name="Glotzer D."/>
            <person name="Gorecki P."/>
            <person name="Heitman J."/>
            <person name="Hesse C."/>
            <person name="Hori C."/>
            <person name="Igarashi K."/>
            <person name="Jurgens J.A."/>
            <person name="Kallen N."/>
            <person name="Kersten P."/>
            <person name="Kohler A."/>
            <person name="Kuees U."/>
            <person name="Kumar T.K.A."/>
            <person name="Kuo A."/>
            <person name="LaButti K."/>
            <person name="Larrondo L.F."/>
            <person name="Lindquist E."/>
            <person name="Ling A."/>
            <person name="Lombard V."/>
            <person name="Lucas S."/>
            <person name="Lundell T."/>
            <person name="Martin R."/>
            <person name="McLaughlin D.J."/>
            <person name="Morgenstern I."/>
            <person name="Morin E."/>
            <person name="Murat C."/>
            <person name="Nagy L.G."/>
            <person name="Nolan M."/>
            <person name="Ohm R.A."/>
            <person name="Patyshakuliyeva A."/>
            <person name="Rokas A."/>
            <person name="Ruiz-Duenas F.J."/>
            <person name="Sabat G."/>
            <person name="Salamov A."/>
            <person name="Samejima M."/>
            <person name="Schmutz J."/>
            <person name="Slot J.C."/>
            <person name="St John F."/>
            <person name="Stenlid J."/>
            <person name="Sun H."/>
            <person name="Sun S."/>
            <person name="Syed K."/>
            <person name="Tsang A."/>
            <person name="Wiebenga A."/>
            <person name="Young D."/>
            <person name="Pisabarro A."/>
            <person name="Eastwood D.C."/>
            <person name="Martin F."/>
            <person name="Cullen D."/>
            <person name="Grigoriev I.V."/>
            <person name="Hibbett D.S."/>
        </authorList>
    </citation>
    <scope>NUCLEOTIDE SEQUENCE [LARGE SCALE GENOMIC DNA]</scope>
    <source>
        <strain evidence="2 3">ATCC 11539</strain>
    </source>
</reference>
<organism evidence="2 3">
    <name type="scientific">Gloeophyllum trabeum (strain ATCC 11539 / FP-39264 / Madison 617)</name>
    <name type="common">Brown rot fungus</name>
    <dbReference type="NCBI Taxonomy" id="670483"/>
    <lineage>
        <taxon>Eukaryota</taxon>
        <taxon>Fungi</taxon>
        <taxon>Dikarya</taxon>
        <taxon>Basidiomycota</taxon>
        <taxon>Agaricomycotina</taxon>
        <taxon>Agaricomycetes</taxon>
        <taxon>Gloeophyllales</taxon>
        <taxon>Gloeophyllaceae</taxon>
        <taxon>Gloeophyllum</taxon>
    </lineage>
</organism>
<proteinExistence type="predicted"/>
<feature type="compositionally biased region" description="Gly residues" evidence="1">
    <location>
        <begin position="209"/>
        <end position="224"/>
    </location>
</feature>
<dbReference type="RefSeq" id="XP_007865344.1">
    <property type="nucleotide sequence ID" value="XM_007867153.1"/>
</dbReference>
<accession>S7RU03</accession>
<feature type="region of interest" description="Disordered" evidence="1">
    <location>
        <begin position="30"/>
        <end position="152"/>
    </location>
</feature>
<dbReference type="HOGENOM" id="CLU_1129151_0_0_1"/>
<dbReference type="KEGG" id="gtr:GLOTRDRAFT_115818"/>
<evidence type="ECO:0000256" key="1">
    <source>
        <dbReference type="SAM" id="MobiDB-lite"/>
    </source>
</evidence>
<dbReference type="OrthoDB" id="3068245at2759"/>
<dbReference type="EMBL" id="KB469300">
    <property type="protein sequence ID" value="EPQ56644.1"/>
    <property type="molecule type" value="Genomic_DNA"/>
</dbReference>
<dbReference type="Proteomes" id="UP000030669">
    <property type="component" value="Unassembled WGS sequence"/>
</dbReference>
<keyword evidence="3" id="KW-1185">Reference proteome</keyword>
<dbReference type="AlphaFoldDB" id="S7RU03"/>
<feature type="region of interest" description="Disordered" evidence="1">
    <location>
        <begin position="197"/>
        <end position="227"/>
    </location>
</feature>
<dbReference type="eggNOG" id="ENOG502R21D">
    <property type="taxonomic scope" value="Eukaryota"/>
</dbReference>
<evidence type="ECO:0000313" key="3">
    <source>
        <dbReference type="Proteomes" id="UP000030669"/>
    </source>
</evidence>
<name>S7RU03_GLOTA</name>
<feature type="compositionally biased region" description="Polar residues" evidence="1">
    <location>
        <begin position="85"/>
        <end position="111"/>
    </location>
</feature>